<dbReference type="AlphaFoldDB" id="A0A2T1KG59"/>
<dbReference type="OrthoDB" id="9799209at2"/>
<feature type="transmembrane region" description="Helical" evidence="5">
    <location>
        <begin position="36"/>
        <end position="61"/>
    </location>
</feature>
<evidence type="ECO:0000256" key="4">
    <source>
        <dbReference type="ARBA" id="ARBA00023136"/>
    </source>
</evidence>
<comment type="function">
    <text evidence="5">Mechanosensitive channel that participates in the regulation of osmotic pressure changes within the cell, opening in response to stretch forces in the membrane lipid bilayer, without the need for other proteins. Contributes to normal resistance to hypoosmotic shock. Forms an ion channel of 1.0 nanosiemens conductance with a slight preference for anions.</text>
</comment>
<dbReference type="Proteomes" id="UP000238385">
    <property type="component" value="Unassembled WGS sequence"/>
</dbReference>
<feature type="domain" description="Mechanosensitive ion channel MscS" evidence="6">
    <location>
        <begin position="85"/>
        <end position="151"/>
    </location>
</feature>
<dbReference type="InterPro" id="IPR006685">
    <property type="entry name" value="MscS_channel_2nd"/>
</dbReference>
<keyword evidence="8" id="KW-1185">Reference proteome</keyword>
<evidence type="ECO:0000256" key="1">
    <source>
        <dbReference type="ARBA" id="ARBA00004370"/>
    </source>
</evidence>
<gene>
    <name evidence="7" type="ORF">C7H08_06290</name>
</gene>
<keyword evidence="3 5" id="KW-1133">Transmembrane helix</keyword>
<evidence type="ECO:0000259" key="6">
    <source>
        <dbReference type="Pfam" id="PF00924"/>
    </source>
</evidence>
<comment type="similarity">
    <text evidence="5">Belongs to the MscS (TC 1.A.23) family.</text>
</comment>
<accession>A0A2T1KG59</accession>
<dbReference type="PANTHER" id="PTHR30221">
    <property type="entry name" value="SMALL-CONDUCTANCE MECHANOSENSITIVE CHANNEL"/>
    <property type="match status" value="1"/>
</dbReference>
<dbReference type="PANTHER" id="PTHR30221:SF1">
    <property type="entry name" value="SMALL-CONDUCTANCE MECHANOSENSITIVE CHANNEL"/>
    <property type="match status" value="1"/>
</dbReference>
<keyword evidence="5" id="KW-0406">Ion transport</keyword>
<keyword evidence="5" id="KW-0813">Transport</keyword>
<dbReference type="InterPro" id="IPR045275">
    <property type="entry name" value="MscS_archaea/bacteria_type"/>
</dbReference>
<dbReference type="InterPro" id="IPR023408">
    <property type="entry name" value="MscS_beta-dom_sf"/>
</dbReference>
<evidence type="ECO:0000313" key="7">
    <source>
        <dbReference type="EMBL" id="PSF09028.1"/>
    </source>
</evidence>
<sequence length="257" mass="28447">MLKLAMIVFGALVLIIISQRALPWLANRLHGSLRHFLLASVPLIRLLLVVAALILTVPIVIEPSLRNMVTILGAVGLAIGFALKDYASSLIAGVVSAFEQPYRPGDWVEIDGHYGEVMNVGMRTVALVTVDDDYITVPHLKLWSSAVRNANNGTPTLQCNASFYVHPEHDMSRAREALESVAMTSPYLCFDEPVVVVIREEIWGTKYTLRAYPVDPRQQFRFVTDLTARGREALTRAGARPLLPGSLALESIWTNWS</sequence>
<keyword evidence="5" id="KW-0997">Cell inner membrane</keyword>
<comment type="subcellular location">
    <subcellularLocation>
        <location evidence="5">Cell inner membrane</location>
        <topology evidence="5">Multi-pass membrane protein</topology>
    </subcellularLocation>
    <subcellularLocation>
        <location evidence="1">Membrane</location>
    </subcellularLocation>
</comment>
<evidence type="ECO:0000256" key="5">
    <source>
        <dbReference type="RuleBase" id="RU369025"/>
    </source>
</evidence>
<reference evidence="7 8" key="1">
    <citation type="submission" date="2018-03" db="EMBL/GenBank/DDBJ databases">
        <title>Marinobacter brunus sp. nov., a marine bacterium of Gamma-proteobacteria isolated from the surface seawater of the South China Sea.</title>
        <authorList>
            <person name="Cheng H."/>
            <person name="Wu Y.-H."/>
            <person name="Xamxidin M."/>
            <person name="Xu X.-W."/>
        </authorList>
    </citation>
    <scope>NUCLEOTIDE SEQUENCE [LARGE SCALE GENOMIC DNA]</scope>
    <source>
        <strain evidence="7 8">JCM 30472</strain>
    </source>
</reference>
<dbReference type="Pfam" id="PF00924">
    <property type="entry name" value="MS_channel_2nd"/>
    <property type="match status" value="1"/>
</dbReference>
<evidence type="ECO:0000256" key="2">
    <source>
        <dbReference type="ARBA" id="ARBA00022692"/>
    </source>
</evidence>
<comment type="caution">
    <text evidence="5">Lacks conserved residue(s) required for the propagation of feature annotation.</text>
</comment>
<protein>
    <recommendedName>
        <fullName evidence="5">Small-conductance mechanosensitive channel</fullName>
    </recommendedName>
</protein>
<dbReference type="Gene3D" id="2.30.30.60">
    <property type="match status" value="1"/>
</dbReference>
<proteinExistence type="inferred from homology"/>
<dbReference type="GO" id="GO:0008381">
    <property type="term" value="F:mechanosensitive monoatomic ion channel activity"/>
    <property type="evidence" value="ECO:0007669"/>
    <property type="project" value="InterPro"/>
</dbReference>
<comment type="caution">
    <text evidence="7">The sequence shown here is derived from an EMBL/GenBank/DDBJ whole genome shotgun (WGS) entry which is preliminary data.</text>
</comment>
<keyword evidence="5" id="KW-1003">Cell membrane</keyword>
<dbReference type="GO" id="GO:0005886">
    <property type="term" value="C:plasma membrane"/>
    <property type="evidence" value="ECO:0007669"/>
    <property type="project" value="UniProtKB-SubCell"/>
</dbReference>
<dbReference type="InterPro" id="IPR010920">
    <property type="entry name" value="LSM_dom_sf"/>
</dbReference>
<dbReference type="SUPFAM" id="SSF50182">
    <property type="entry name" value="Sm-like ribonucleoproteins"/>
    <property type="match status" value="1"/>
</dbReference>
<evidence type="ECO:0000256" key="3">
    <source>
        <dbReference type="ARBA" id="ARBA00022989"/>
    </source>
</evidence>
<organism evidence="7 8">
    <name type="scientific">Marinobacter halophilus</name>
    <dbReference type="NCBI Taxonomy" id="1323740"/>
    <lineage>
        <taxon>Bacteria</taxon>
        <taxon>Pseudomonadati</taxon>
        <taxon>Pseudomonadota</taxon>
        <taxon>Gammaproteobacteria</taxon>
        <taxon>Pseudomonadales</taxon>
        <taxon>Marinobacteraceae</taxon>
        <taxon>Marinobacter</taxon>
    </lineage>
</organism>
<dbReference type="EMBL" id="PXNN01000010">
    <property type="protein sequence ID" value="PSF09028.1"/>
    <property type="molecule type" value="Genomic_DNA"/>
</dbReference>
<keyword evidence="5" id="KW-0407">Ion channel</keyword>
<name>A0A2T1KG59_9GAMM</name>
<evidence type="ECO:0000313" key="8">
    <source>
        <dbReference type="Proteomes" id="UP000238385"/>
    </source>
</evidence>
<dbReference type="Gene3D" id="1.10.287.1260">
    <property type="match status" value="1"/>
</dbReference>
<keyword evidence="4 5" id="KW-0472">Membrane</keyword>
<keyword evidence="2 5" id="KW-0812">Transmembrane</keyword>
<comment type="subunit">
    <text evidence="5">Homoheptamer.</text>
</comment>